<keyword evidence="2" id="KW-0732">Signal</keyword>
<sequence length="325" mass="33788">MRRRQLPVIAALAAFAASSESRAQPAWPSRTIRLIVTFPPGGSSDIVARVLAEVLSQRLPQRVIVENRPGAGGTLGAAYVASQPADGLTLMLSNTAPIVTSPPIYANVPYDPVGGFTHIAYIGATPLVVVVNPRLVPATDLAGLIAWIKAQAAPPGYGSSGAGSVAHIFGEAFMAKTGAQLTHVPYRGSAPMQADLLGGAIPLSFDTLPQNVENIRAGRLRAIAITAPARQEMAPEVPTTAEAGFPDLLAENWLGLAGPAGLPAAIVAKLHAETMAALDSPLMRSRILEHGIAMRPMTQPQFTQYVADEVRVVGGAVKALGLTAQ</sequence>
<dbReference type="PANTHER" id="PTHR42928">
    <property type="entry name" value="TRICARBOXYLATE-BINDING PROTEIN"/>
    <property type="match status" value="1"/>
</dbReference>
<evidence type="ECO:0000313" key="3">
    <source>
        <dbReference type="EMBL" id="MBU8545358.1"/>
    </source>
</evidence>
<dbReference type="PANTHER" id="PTHR42928:SF5">
    <property type="entry name" value="BLR1237 PROTEIN"/>
    <property type="match status" value="1"/>
</dbReference>
<name>A0ABS6H9H9_9PROT</name>
<dbReference type="RefSeq" id="WP_216877376.1">
    <property type="nucleotide sequence ID" value="NZ_JAERQM010000005.1"/>
</dbReference>
<feature type="signal peptide" evidence="2">
    <location>
        <begin position="1"/>
        <end position="23"/>
    </location>
</feature>
<reference evidence="3 4" key="1">
    <citation type="submission" date="2021-01" db="EMBL/GenBank/DDBJ databases">
        <title>Roseomonas sp. nov, a bacterium isolated from an oil production mixture in Yumen Oilfield.</title>
        <authorList>
            <person name="Wu D."/>
        </authorList>
    </citation>
    <scope>NUCLEOTIDE SEQUENCE [LARGE SCALE GENOMIC DNA]</scope>
    <source>
        <strain evidence="3 4">ROY-5-3</strain>
    </source>
</reference>
<evidence type="ECO:0000256" key="1">
    <source>
        <dbReference type="ARBA" id="ARBA00006987"/>
    </source>
</evidence>
<gene>
    <name evidence="3" type="ORF">JJQ90_16670</name>
</gene>
<organism evidence="3 4">
    <name type="scientific">Falsiroseomonas oleicola</name>
    <dbReference type="NCBI Taxonomy" id="2801474"/>
    <lineage>
        <taxon>Bacteria</taxon>
        <taxon>Pseudomonadati</taxon>
        <taxon>Pseudomonadota</taxon>
        <taxon>Alphaproteobacteria</taxon>
        <taxon>Acetobacterales</taxon>
        <taxon>Roseomonadaceae</taxon>
        <taxon>Falsiroseomonas</taxon>
    </lineage>
</organism>
<dbReference type="PIRSF" id="PIRSF017082">
    <property type="entry name" value="YflP"/>
    <property type="match status" value="1"/>
</dbReference>
<protein>
    <submittedName>
        <fullName evidence="3">Tripartite tricarboxylate transporter substrate binding protein</fullName>
    </submittedName>
</protein>
<proteinExistence type="inferred from homology"/>
<dbReference type="InterPro" id="IPR005064">
    <property type="entry name" value="BUG"/>
</dbReference>
<comment type="similarity">
    <text evidence="1">Belongs to the UPF0065 (bug) family.</text>
</comment>
<dbReference type="Pfam" id="PF03401">
    <property type="entry name" value="TctC"/>
    <property type="match status" value="1"/>
</dbReference>
<keyword evidence="4" id="KW-1185">Reference proteome</keyword>
<dbReference type="Proteomes" id="UP000689967">
    <property type="component" value="Unassembled WGS sequence"/>
</dbReference>
<dbReference type="CDD" id="cd07012">
    <property type="entry name" value="PBP2_Bug_TTT"/>
    <property type="match status" value="1"/>
</dbReference>
<comment type="caution">
    <text evidence="3">The sequence shown here is derived from an EMBL/GenBank/DDBJ whole genome shotgun (WGS) entry which is preliminary data.</text>
</comment>
<accession>A0ABS6H9H9</accession>
<dbReference type="EMBL" id="JAERQM010000005">
    <property type="protein sequence ID" value="MBU8545358.1"/>
    <property type="molecule type" value="Genomic_DNA"/>
</dbReference>
<evidence type="ECO:0000256" key="2">
    <source>
        <dbReference type="SAM" id="SignalP"/>
    </source>
</evidence>
<evidence type="ECO:0000313" key="4">
    <source>
        <dbReference type="Proteomes" id="UP000689967"/>
    </source>
</evidence>
<feature type="chain" id="PRO_5046392523" evidence="2">
    <location>
        <begin position="24"/>
        <end position="325"/>
    </location>
</feature>